<keyword evidence="1" id="KW-0732">Signal</keyword>
<evidence type="ECO:0000313" key="2">
    <source>
        <dbReference type="EMBL" id="SPP64078.1"/>
    </source>
</evidence>
<dbReference type="Proteomes" id="UP000248168">
    <property type="component" value="Unassembled WGS sequence"/>
</dbReference>
<evidence type="ECO:0000256" key="1">
    <source>
        <dbReference type="SAM" id="SignalP"/>
    </source>
</evidence>
<evidence type="ECO:0000313" key="3">
    <source>
        <dbReference type="Proteomes" id="UP000248168"/>
    </source>
</evidence>
<name>A0A330L2T2_9BACT</name>
<proteinExistence type="predicted"/>
<protein>
    <submittedName>
        <fullName evidence="2">Uncharacterized protein</fullName>
    </submittedName>
</protein>
<dbReference type="RefSeq" id="WP_181416639.1">
    <property type="nucleotide sequence ID" value="NZ_OUNR01000001.1"/>
</dbReference>
<dbReference type="InParanoid" id="A0A330L2T2"/>
<dbReference type="EMBL" id="OUNR01000001">
    <property type="protein sequence ID" value="SPP64078.1"/>
    <property type="molecule type" value="Genomic_DNA"/>
</dbReference>
<keyword evidence="3" id="KW-1185">Reference proteome</keyword>
<feature type="chain" id="PRO_5016246821" evidence="1">
    <location>
        <begin position="31"/>
        <end position="57"/>
    </location>
</feature>
<sequence>MAFLRVMSIAACVLILCASVTVSITGTALATDSPGILVRSALITPTALPATFQMFFE</sequence>
<organism evidence="2 3">
    <name type="scientific">Nitrospira lenta</name>
    <dbReference type="NCBI Taxonomy" id="1436998"/>
    <lineage>
        <taxon>Bacteria</taxon>
        <taxon>Pseudomonadati</taxon>
        <taxon>Nitrospirota</taxon>
        <taxon>Nitrospiria</taxon>
        <taxon>Nitrospirales</taxon>
        <taxon>Nitrospiraceae</taxon>
        <taxon>Nitrospira</taxon>
    </lineage>
</organism>
<gene>
    <name evidence="2" type="ORF">NITLEN_11164</name>
</gene>
<accession>A0A330L2T2</accession>
<reference evidence="3" key="1">
    <citation type="submission" date="2018-04" db="EMBL/GenBank/DDBJ databases">
        <authorList>
            <person name="Lucker S."/>
            <person name="Sakoula D."/>
        </authorList>
    </citation>
    <scope>NUCLEOTIDE SEQUENCE [LARGE SCALE GENOMIC DNA]</scope>
</reference>
<dbReference type="AlphaFoldDB" id="A0A330L2T2"/>
<feature type="signal peptide" evidence="1">
    <location>
        <begin position="1"/>
        <end position="30"/>
    </location>
</feature>